<dbReference type="Pfam" id="PF00201">
    <property type="entry name" value="UDPGT"/>
    <property type="match status" value="1"/>
</dbReference>
<evidence type="ECO:0000256" key="2">
    <source>
        <dbReference type="ARBA" id="ARBA00009995"/>
    </source>
</evidence>
<evidence type="ECO:0000313" key="7">
    <source>
        <dbReference type="EMBL" id="ELR56912.1"/>
    </source>
</evidence>
<keyword evidence="5" id="KW-0812">Transmembrane</keyword>
<accession>L8IP44</accession>
<dbReference type="Proteomes" id="UP000011080">
    <property type="component" value="Unassembled WGS sequence"/>
</dbReference>
<evidence type="ECO:0000256" key="4">
    <source>
        <dbReference type="ARBA" id="ARBA00022679"/>
    </source>
</evidence>
<comment type="subcellular location">
    <subcellularLocation>
        <location evidence="1">Membrane</location>
        <topology evidence="1">Single-pass membrane protein</topology>
    </subcellularLocation>
</comment>
<feature type="non-terminal residue" evidence="7">
    <location>
        <position position="142"/>
    </location>
</feature>
<feature type="non-terminal residue" evidence="7">
    <location>
        <position position="1"/>
    </location>
</feature>
<proteinExistence type="inferred from homology"/>
<gene>
    <name evidence="7" type="ORF">M91_15684</name>
</gene>
<dbReference type="EMBL" id="JH881050">
    <property type="protein sequence ID" value="ELR56912.1"/>
    <property type="molecule type" value="Genomic_DNA"/>
</dbReference>
<dbReference type="AlphaFoldDB" id="L8IP44"/>
<keyword evidence="6" id="KW-1133">Transmembrane helix</keyword>
<keyword evidence="6" id="KW-0472">Membrane</keyword>
<protein>
    <submittedName>
        <fullName evidence="7">UDP-glucuronosyltransferase 1-3</fullName>
    </submittedName>
</protein>
<dbReference type="GO" id="GO:0008194">
    <property type="term" value="F:UDP-glycosyltransferase activity"/>
    <property type="evidence" value="ECO:0007669"/>
    <property type="project" value="InterPro"/>
</dbReference>
<dbReference type="SUPFAM" id="SSF53756">
    <property type="entry name" value="UDP-Glycosyltransferase/glycogen phosphorylase"/>
    <property type="match status" value="1"/>
</dbReference>
<keyword evidence="3" id="KW-0328">Glycosyltransferase</keyword>
<evidence type="ECO:0000256" key="5">
    <source>
        <dbReference type="ARBA" id="ARBA00022692"/>
    </source>
</evidence>
<evidence type="ECO:0000313" key="8">
    <source>
        <dbReference type="Proteomes" id="UP000011080"/>
    </source>
</evidence>
<evidence type="ECO:0000256" key="6">
    <source>
        <dbReference type="ARBA" id="ARBA00022989"/>
    </source>
</evidence>
<evidence type="ECO:0000256" key="1">
    <source>
        <dbReference type="ARBA" id="ARBA00004167"/>
    </source>
</evidence>
<dbReference type="PANTHER" id="PTHR48043:SF161">
    <property type="entry name" value="UDP GLUCURONOSYLTRANSFERASE FAMILY 1 MEMBER A1"/>
    <property type="match status" value="1"/>
</dbReference>
<reference evidence="7 8" key="1">
    <citation type="journal article" date="2012" name="Nat. Genet.">
        <title>The yak genome and adaptation to life at high altitude.</title>
        <authorList>
            <person name="Qiu Q."/>
            <person name="Zhang G."/>
            <person name="Ma T."/>
            <person name="Qian W."/>
            <person name="Wang J."/>
            <person name="Ye Z."/>
            <person name="Cao C."/>
            <person name="Hu Q."/>
            <person name="Kim J."/>
            <person name="Larkin D.M."/>
            <person name="Auvil L."/>
            <person name="Capitanu B."/>
            <person name="Ma J."/>
            <person name="Lewin H.A."/>
            <person name="Qian X."/>
            <person name="Lang Y."/>
            <person name="Zhou R."/>
            <person name="Wang L."/>
            <person name="Wang K."/>
            <person name="Xia J."/>
            <person name="Liao S."/>
            <person name="Pan S."/>
            <person name="Lu X."/>
            <person name="Hou H."/>
            <person name="Wang Y."/>
            <person name="Zang X."/>
            <person name="Yin Y."/>
            <person name="Ma H."/>
            <person name="Zhang J."/>
            <person name="Wang Z."/>
            <person name="Zhang Y."/>
            <person name="Zhang D."/>
            <person name="Yonezawa T."/>
            <person name="Hasegawa M."/>
            <person name="Zhong Y."/>
            <person name="Liu W."/>
            <person name="Zhang Y."/>
            <person name="Huang Z."/>
            <person name="Zhang S."/>
            <person name="Long R."/>
            <person name="Yang H."/>
            <person name="Wang J."/>
            <person name="Lenstra J.A."/>
            <person name="Cooper D.N."/>
            <person name="Wu Y."/>
            <person name="Wang J."/>
            <person name="Shi P."/>
            <person name="Wang J."/>
            <person name="Liu J."/>
        </authorList>
    </citation>
    <scope>NUCLEOTIDE SEQUENCE [LARGE SCALE GENOMIC DNA]</scope>
    <source>
        <strain evidence="8">yakQH1</strain>
    </source>
</reference>
<sequence length="142" mass="16068">VLTDPVHPCGAVLAKYLSIPSVFFLRQIPCDLDVEGTACPNPFSYVPRLLTRNPDHMTFFQRVKNMLYPLGLKYICQVSLTPYERMASELLQREVSLVEILASGSVWLFRGDFVMDYPRPIMPNMVFIGGINCANKKPLSQV</sequence>
<name>L8IP44_9CETA</name>
<evidence type="ECO:0000256" key="3">
    <source>
        <dbReference type="ARBA" id="ARBA00022676"/>
    </source>
</evidence>
<dbReference type="InterPro" id="IPR002213">
    <property type="entry name" value="UDP_glucos_trans"/>
</dbReference>
<organism evidence="7 8">
    <name type="scientific">Bos mutus</name>
    <name type="common">wild yak</name>
    <dbReference type="NCBI Taxonomy" id="72004"/>
    <lineage>
        <taxon>Eukaryota</taxon>
        <taxon>Metazoa</taxon>
        <taxon>Chordata</taxon>
        <taxon>Craniata</taxon>
        <taxon>Vertebrata</taxon>
        <taxon>Euteleostomi</taxon>
        <taxon>Mammalia</taxon>
        <taxon>Eutheria</taxon>
        <taxon>Laurasiatheria</taxon>
        <taxon>Artiodactyla</taxon>
        <taxon>Ruminantia</taxon>
        <taxon>Pecora</taxon>
        <taxon>Bovidae</taxon>
        <taxon>Bovinae</taxon>
        <taxon>Bos</taxon>
    </lineage>
</organism>
<comment type="similarity">
    <text evidence="2">Belongs to the UDP-glycosyltransferase family.</text>
</comment>
<dbReference type="PANTHER" id="PTHR48043">
    <property type="entry name" value="EG:EG0003.4 PROTEIN-RELATED"/>
    <property type="match status" value="1"/>
</dbReference>
<dbReference type="GO" id="GO:0016020">
    <property type="term" value="C:membrane"/>
    <property type="evidence" value="ECO:0007669"/>
    <property type="project" value="UniProtKB-SubCell"/>
</dbReference>
<keyword evidence="4 7" id="KW-0808">Transferase</keyword>
<dbReference type="InterPro" id="IPR050271">
    <property type="entry name" value="UDP-glycosyltransferase"/>
</dbReference>